<dbReference type="PROSITE" id="PS50966">
    <property type="entry name" value="ZF_SWIM"/>
    <property type="match status" value="1"/>
</dbReference>
<feature type="compositionally biased region" description="Low complexity" evidence="2">
    <location>
        <begin position="506"/>
        <end position="519"/>
    </location>
</feature>
<evidence type="ECO:0000313" key="5">
    <source>
        <dbReference type="Proteomes" id="UP001327560"/>
    </source>
</evidence>
<evidence type="ECO:0000256" key="2">
    <source>
        <dbReference type="SAM" id="MobiDB-lite"/>
    </source>
</evidence>
<feature type="compositionally biased region" description="Acidic residues" evidence="2">
    <location>
        <begin position="11"/>
        <end position="22"/>
    </location>
</feature>
<dbReference type="EMBL" id="CP136895">
    <property type="protein sequence ID" value="WOL10627.1"/>
    <property type="molecule type" value="Genomic_DNA"/>
</dbReference>
<dbReference type="AlphaFoldDB" id="A0AAQ3KN28"/>
<dbReference type="GO" id="GO:0008270">
    <property type="term" value="F:zinc ion binding"/>
    <property type="evidence" value="ECO:0007669"/>
    <property type="project" value="UniProtKB-KW"/>
</dbReference>
<gene>
    <name evidence="4" type="ORF">Cni_G19386</name>
</gene>
<dbReference type="InterPro" id="IPR004332">
    <property type="entry name" value="Transposase_MuDR"/>
</dbReference>
<dbReference type="Pfam" id="PF03108">
    <property type="entry name" value="DBD_Tnp_Mut"/>
    <property type="match status" value="1"/>
</dbReference>
<reference evidence="4 5" key="1">
    <citation type="submission" date="2023-10" db="EMBL/GenBank/DDBJ databases">
        <title>Chromosome-scale genome assembly provides insights into flower coloration mechanisms of Canna indica.</title>
        <authorList>
            <person name="Li C."/>
        </authorList>
    </citation>
    <scope>NUCLEOTIDE SEQUENCE [LARGE SCALE GENOMIC DNA]</scope>
    <source>
        <tissue evidence="4">Flower</tissue>
    </source>
</reference>
<dbReference type="PANTHER" id="PTHR31973">
    <property type="entry name" value="POLYPROTEIN, PUTATIVE-RELATED"/>
    <property type="match status" value="1"/>
</dbReference>
<feature type="region of interest" description="Disordered" evidence="2">
    <location>
        <begin position="506"/>
        <end position="552"/>
    </location>
</feature>
<keyword evidence="1" id="KW-0862">Zinc</keyword>
<evidence type="ECO:0000259" key="3">
    <source>
        <dbReference type="PROSITE" id="PS50966"/>
    </source>
</evidence>
<dbReference type="Proteomes" id="UP001327560">
    <property type="component" value="Chromosome 6"/>
</dbReference>
<evidence type="ECO:0000256" key="1">
    <source>
        <dbReference type="PROSITE-ProRule" id="PRU00325"/>
    </source>
</evidence>
<feature type="compositionally biased region" description="Low complexity" evidence="2">
    <location>
        <begin position="530"/>
        <end position="552"/>
    </location>
</feature>
<accession>A0AAQ3KN28</accession>
<dbReference type="PANTHER" id="PTHR31973:SF187">
    <property type="entry name" value="MUTATOR TRANSPOSASE MUDRA PROTEIN"/>
    <property type="match status" value="1"/>
</dbReference>
<keyword evidence="1" id="KW-0863">Zinc-finger</keyword>
<sequence length="552" mass="64029">METPRNTNVESSEDEDYCPVGETDDDILSSEFDSLTDEEYVKCGDLEKDRRNNMETYDSGSNETLANILVTVKDPMHNMSEEVPIIVQPTTLNEDLENTIDQGTEWSSEYENSSDEIITPETSQEGVPYIENVYTRKKRRHKVYNPNSEFKDVKFGSSGEFKQAVQNYALVNGYNIKWSKSNKRRKEAKCIMGCPWRIYASWLTNEKTLMVKAYTNEHSCSRNMRNRPATGLEYATKQRVPVAEHRNCVRHVYSNWKKKHNGHVLKSTFWRIVRCTAESEFKRALNELQAISPPTFQDFIAIGVENFCQAFISPQCKCEVVTSNICETFNESILRARSKLLIDMLEDIRRNMKFEVQELDRSYVVNLLNRACSYRYWDICGIPCKHTISCIIWLKEDPNQYVDKYYKREAYIKTYEFLLQPLTGKDTWPEVEGPPVLPPHVKKMPGRPKKKRRREMNEEQSSTFRLSRRELDIVEEAFSRERAIASQGFGVFVGEETRNTYFRMPSSSLSVCSSHSEWSGSLIHERGRRVQGSQQPVQGNQQPAQGSQQPIE</sequence>
<feature type="domain" description="SWIM-type" evidence="3">
    <location>
        <begin position="363"/>
        <end position="395"/>
    </location>
</feature>
<feature type="region of interest" description="Disordered" evidence="2">
    <location>
        <begin position="433"/>
        <end position="463"/>
    </location>
</feature>
<keyword evidence="5" id="KW-1185">Reference proteome</keyword>
<keyword evidence="1" id="KW-0479">Metal-binding</keyword>
<feature type="region of interest" description="Disordered" evidence="2">
    <location>
        <begin position="1"/>
        <end position="22"/>
    </location>
</feature>
<protein>
    <recommendedName>
        <fullName evidence="3">SWIM-type domain-containing protein</fullName>
    </recommendedName>
</protein>
<feature type="compositionally biased region" description="Basic residues" evidence="2">
    <location>
        <begin position="440"/>
        <end position="454"/>
    </location>
</feature>
<proteinExistence type="predicted"/>
<organism evidence="4 5">
    <name type="scientific">Canna indica</name>
    <name type="common">Indian-shot</name>
    <dbReference type="NCBI Taxonomy" id="4628"/>
    <lineage>
        <taxon>Eukaryota</taxon>
        <taxon>Viridiplantae</taxon>
        <taxon>Streptophyta</taxon>
        <taxon>Embryophyta</taxon>
        <taxon>Tracheophyta</taxon>
        <taxon>Spermatophyta</taxon>
        <taxon>Magnoliopsida</taxon>
        <taxon>Liliopsida</taxon>
        <taxon>Zingiberales</taxon>
        <taxon>Cannaceae</taxon>
        <taxon>Canna</taxon>
    </lineage>
</organism>
<dbReference type="InterPro" id="IPR007527">
    <property type="entry name" value="Znf_SWIM"/>
</dbReference>
<feature type="compositionally biased region" description="Polar residues" evidence="2">
    <location>
        <begin position="1"/>
        <end position="10"/>
    </location>
</feature>
<evidence type="ECO:0000313" key="4">
    <source>
        <dbReference type="EMBL" id="WOL10627.1"/>
    </source>
</evidence>
<name>A0AAQ3KN28_9LILI</name>